<keyword evidence="1" id="KW-0472">Membrane</keyword>
<dbReference type="Proteomes" id="UP000680865">
    <property type="component" value="Unassembled WGS sequence"/>
</dbReference>
<keyword evidence="1" id="KW-0812">Transmembrane</keyword>
<evidence type="ECO:0000259" key="3">
    <source>
        <dbReference type="Pfam" id="PF20270"/>
    </source>
</evidence>
<keyword evidence="5" id="KW-1185">Reference proteome</keyword>
<feature type="domain" description="CASPASE and TPR Repeat-Associated N-terminal" evidence="2">
    <location>
        <begin position="6"/>
        <end position="194"/>
    </location>
</feature>
<dbReference type="NCBIfam" id="NF038357">
    <property type="entry name" value="BN6_48550_fam"/>
    <property type="match status" value="1"/>
</dbReference>
<feature type="transmembrane region" description="Helical" evidence="1">
    <location>
        <begin position="443"/>
        <end position="464"/>
    </location>
</feature>
<evidence type="ECO:0000313" key="5">
    <source>
        <dbReference type="Proteomes" id="UP000680865"/>
    </source>
</evidence>
<reference evidence="4" key="1">
    <citation type="submission" date="2021-03" db="EMBL/GenBank/DDBJ databases">
        <title>Whole genome shotgun sequence of Actinoplanes consettensis NBRC 14913.</title>
        <authorList>
            <person name="Komaki H."/>
            <person name="Tamura T."/>
        </authorList>
    </citation>
    <scope>NUCLEOTIDE SEQUENCE</scope>
    <source>
        <strain evidence="4">NBRC 14913</strain>
    </source>
</reference>
<evidence type="ECO:0000313" key="4">
    <source>
        <dbReference type="EMBL" id="GIM82182.1"/>
    </source>
</evidence>
<evidence type="ECO:0000259" key="2">
    <source>
        <dbReference type="Pfam" id="PF20269"/>
    </source>
</evidence>
<feature type="transmembrane region" description="Helical" evidence="1">
    <location>
        <begin position="419"/>
        <end position="437"/>
    </location>
</feature>
<evidence type="ECO:0000256" key="1">
    <source>
        <dbReference type="SAM" id="Phobius"/>
    </source>
</evidence>
<feature type="domain" description="CASPASE and TPR Repeat-Associated C-terminal" evidence="3">
    <location>
        <begin position="200"/>
        <end position="334"/>
    </location>
</feature>
<dbReference type="Pfam" id="PF20269">
    <property type="entry name" value="CATRA-N"/>
    <property type="match status" value="1"/>
</dbReference>
<feature type="transmembrane region" description="Helical" evidence="1">
    <location>
        <begin position="389"/>
        <end position="407"/>
    </location>
</feature>
<dbReference type="RefSeq" id="WP_213002413.1">
    <property type="nucleotide sequence ID" value="NZ_BAAATW010000018.1"/>
</dbReference>
<proteinExistence type="predicted"/>
<keyword evidence="1" id="KW-1133">Transmembrane helix</keyword>
<dbReference type="Pfam" id="PF20270">
    <property type="entry name" value="CATRA-C"/>
    <property type="match status" value="1"/>
</dbReference>
<dbReference type="InterPro" id="IPR046923">
    <property type="entry name" value="CATRA-C"/>
</dbReference>
<sequence length="470" mass="49834">MLARSALVVHLFAPSGGDRHDEALAHLARVWEDCGNDLGMTEAVPGTGVGADFPADGPALGLLAARTGSGPGLSQVALRRERDAVCLSALMQPEASDWRRLDARWSEVLGHDDHGLLGAARLFLALGEATAESIRMAPADPEAPAGWWRGGITVPPGLSVWEMSAADDARAERRLVVVAGHDQDPALTAWVWTTRERGLPPLARYLLHAAKLRYQLRVWSASEPIGSLRSRTDTAIGTLLERITVAERGAGPLSELIAAGHVVLDLQARERGLTDRSTRNREMARTVRIAAVNLTQLGDPALGGPFTDDQALAEWLEQRLDDETTYLDAASHRAERTGALADQFVERALQRRQQVINLGLTGVIGAILMSLAAVQSLEYQVPLPGPVKPAVVAALGALALLAAFVVLRAVAPDRRWSSLLLRGAAAGIGATLAWLAVAVCTGAGLPAAVTWACATAGAALAVTIQRRWSP</sequence>
<dbReference type="AlphaFoldDB" id="A0A919VWC1"/>
<organism evidence="4 5">
    <name type="scientific">Winogradskya consettensis</name>
    <dbReference type="NCBI Taxonomy" id="113560"/>
    <lineage>
        <taxon>Bacteria</taxon>
        <taxon>Bacillati</taxon>
        <taxon>Actinomycetota</taxon>
        <taxon>Actinomycetes</taxon>
        <taxon>Micromonosporales</taxon>
        <taxon>Micromonosporaceae</taxon>
        <taxon>Winogradskya</taxon>
    </lineage>
</organism>
<dbReference type="InterPro" id="IPR046922">
    <property type="entry name" value="CATRA-N"/>
</dbReference>
<dbReference type="EMBL" id="BOQP01000050">
    <property type="protein sequence ID" value="GIM82182.1"/>
    <property type="molecule type" value="Genomic_DNA"/>
</dbReference>
<accession>A0A919VWC1</accession>
<gene>
    <name evidence="4" type="ORF">Aco04nite_80300</name>
</gene>
<name>A0A919VWC1_9ACTN</name>
<protein>
    <submittedName>
        <fullName evidence="4">Uncharacterized protein</fullName>
    </submittedName>
</protein>
<comment type="caution">
    <text evidence="4">The sequence shown here is derived from an EMBL/GenBank/DDBJ whole genome shotgun (WGS) entry which is preliminary data.</text>
</comment>
<feature type="transmembrane region" description="Helical" evidence="1">
    <location>
        <begin position="355"/>
        <end position="377"/>
    </location>
</feature>